<reference evidence="1" key="2">
    <citation type="submission" date="2023-06" db="EMBL/GenBank/DDBJ databases">
        <authorList>
            <person name="Swenson N.G."/>
            <person name="Wegrzyn J.L."/>
            <person name="Mcevoy S.L."/>
        </authorList>
    </citation>
    <scope>NUCLEOTIDE SEQUENCE</scope>
    <source>
        <strain evidence="1">NS2018</strain>
        <tissue evidence="1">Leaf</tissue>
    </source>
</reference>
<dbReference type="PANTHER" id="PTHR45786:SF74">
    <property type="entry name" value="ATP-DEPENDENT DNA HELICASE"/>
    <property type="match status" value="1"/>
</dbReference>
<gene>
    <name evidence="1" type="ORF">LWI29_035064</name>
</gene>
<reference evidence="1" key="1">
    <citation type="journal article" date="2022" name="Plant J.">
        <title>Strategies of tolerance reflected in two North American maple genomes.</title>
        <authorList>
            <person name="McEvoy S.L."/>
            <person name="Sezen U.U."/>
            <person name="Trouern-Trend A."/>
            <person name="McMahon S.M."/>
            <person name="Schaberg P.G."/>
            <person name="Yang J."/>
            <person name="Wegrzyn J.L."/>
            <person name="Swenson N.G."/>
        </authorList>
    </citation>
    <scope>NUCLEOTIDE SEQUENCE</scope>
    <source>
        <strain evidence="1">NS2018</strain>
    </source>
</reference>
<accession>A0AA39S4F1</accession>
<keyword evidence="2" id="KW-1185">Reference proteome</keyword>
<dbReference type="EMBL" id="JAUESC010000384">
    <property type="protein sequence ID" value="KAK0583245.1"/>
    <property type="molecule type" value="Genomic_DNA"/>
</dbReference>
<comment type="caution">
    <text evidence="1">The sequence shown here is derived from an EMBL/GenBank/DDBJ whole genome shotgun (WGS) entry which is preliminary data.</text>
</comment>
<dbReference type="AlphaFoldDB" id="A0AA39S4F1"/>
<proteinExistence type="predicted"/>
<dbReference type="Proteomes" id="UP001168877">
    <property type="component" value="Unassembled WGS sequence"/>
</dbReference>
<sequence length="222" mass="24883">MGAKVDKSINKRYGPYVFKINGQVHHLMGSLLPLDGECPKFAQLYIYDTDNEVKNRVDILNQSNKNDKLDDEIVGGLIQMLDQTIELVKLFRIAKDKVKSDSIDCTDNEVKNRVDILNQSNKNDKLDDEIVDGLIQMLDQTIELVKLFRIAKDKVKSDSIDCFRLSRPPAHRLQLVVDTYLGLLSSSPLTKPPSSVACIAVVAFIATVIVKVVEPDLSQTQI</sequence>
<evidence type="ECO:0000313" key="1">
    <source>
        <dbReference type="EMBL" id="KAK0583245.1"/>
    </source>
</evidence>
<dbReference type="PANTHER" id="PTHR45786">
    <property type="entry name" value="DNA BINDING PROTEIN-LIKE"/>
    <property type="match status" value="1"/>
</dbReference>
<name>A0AA39S4F1_ACESA</name>
<evidence type="ECO:0000313" key="2">
    <source>
        <dbReference type="Proteomes" id="UP001168877"/>
    </source>
</evidence>
<organism evidence="1 2">
    <name type="scientific">Acer saccharum</name>
    <name type="common">Sugar maple</name>
    <dbReference type="NCBI Taxonomy" id="4024"/>
    <lineage>
        <taxon>Eukaryota</taxon>
        <taxon>Viridiplantae</taxon>
        <taxon>Streptophyta</taxon>
        <taxon>Embryophyta</taxon>
        <taxon>Tracheophyta</taxon>
        <taxon>Spermatophyta</taxon>
        <taxon>Magnoliopsida</taxon>
        <taxon>eudicotyledons</taxon>
        <taxon>Gunneridae</taxon>
        <taxon>Pentapetalae</taxon>
        <taxon>rosids</taxon>
        <taxon>malvids</taxon>
        <taxon>Sapindales</taxon>
        <taxon>Sapindaceae</taxon>
        <taxon>Hippocastanoideae</taxon>
        <taxon>Acereae</taxon>
        <taxon>Acer</taxon>
    </lineage>
</organism>
<protein>
    <submittedName>
        <fullName evidence="1">Uncharacterized protein</fullName>
    </submittedName>
</protein>